<protein>
    <submittedName>
        <fullName evidence="2">Glycosyltransferase</fullName>
    </submittedName>
</protein>
<dbReference type="PANTHER" id="PTHR48090:SF7">
    <property type="entry name" value="RFBJ PROTEIN"/>
    <property type="match status" value="1"/>
</dbReference>
<dbReference type="GO" id="GO:0016740">
    <property type="term" value="F:transferase activity"/>
    <property type="evidence" value="ECO:0007669"/>
    <property type="project" value="UniProtKB-KW"/>
</dbReference>
<feature type="domain" description="Glycosyltransferase 2-like" evidence="1">
    <location>
        <begin position="16"/>
        <end position="185"/>
    </location>
</feature>
<organism evidence="2 3">
    <name type="scientific">Heliomicrobium undosum</name>
    <dbReference type="NCBI Taxonomy" id="121734"/>
    <lineage>
        <taxon>Bacteria</taxon>
        <taxon>Bacillati</taxon>
        <taxon>Bacillota</taxon>
        <taxon>Clostridia</taxon>
        <taxon>Eubacteriales</taxon>
        <taxon>Heliobacteriaceae</taxon>
        <taxon>Heliomicrobium</taxon>
    </lineage>
</organism>
<keyword evidence="3" id="KW-1185">Reference proteome</keyword>
<dbReference type="OrthoDB" id="9810303at2"/>
<evidence type="ECO:0000259" key="1">
    <source>
        <dbReference type="Pfam" id="PF00535"/>
    </source>
</evidence>
<comment type="caution">
    <text evidence="2">The sequence shown here is derived from an EMBL/GenBank/DDBJ whole genome shotgun (WGS) entry which is preliminary data.</text>
</comment>
<dbReference type="PANTHER" id="PTHR48090">
    <property type="entry name" value="UNDECAPRENYL-PHOSPHATE 4-DEOXY-4-FORMAMIDO-L-ARABINOSE TRANSFERASE-RELATED"/>
    <property type="match status" value="1"/>
</dbReference>
<dbReference type="InterPro" id="IPR050256">
    <property type="entry name" value="Glycosyltransferase_2"/>
</dbReference>
<dbReference type="SUPFAM" id="SSF53448">
    <property type="entry name" value="Nucleotide-diphospho-sugar transferases"/>
    <property type="match status" value="1"/>
</dbReference>
<dbReference type="EMBL" id="WXEY01000001">
    <property type="protein sequence ID" value="MZP28247.1"/>
    <property type="molecule type" value="Genomic_DNA"/>
</dbReference>
<reference evidence="2 3" key="1">
    <citation type="submission" date="2020-01" db="EMBL/GenBank/DDBJ databases">
        <title>Whole-genome sequence of Heliobacterium undosum DSM 13378.</title>
        <authorList>
            <person name="Kyndt J.A."/>
            <person name="Meyer T.E."/>
        </authorList>
    </citation>
    <scope>NUCLEOTIDE SEQUENCE [LARGE SCALE GENOMIC DNA]</scope>
    <source>
        <strain evidence="2 3">DSM 13378</strain>
    </source>
</reference>
<dbReference type="InterPro" id="IPR001173">
    <property type="entry name" value="Glyco_trans_2-like"/>
</dbReference>
<gene>
    <name evidence="2" type="ORF">GTO91_00730</name>
</gene>
<sequence length="263" mass="29271">MVGADLIRRRALALFVLLPAYNEAAALPRLLEKFIPLQARYPKLQVVVVDDGSADQTAEVAEGFADRLSVTVVRHGRNRGLGCAMNTGLRYVCSHGAAGDVVVTMDADDTHDPGHIPEMLEKIDRGADVVIASRYQQGGEQVGLSPLRRILSWGASTLLGWIFGIDGVRDYSSGYRAYRIGALQRAFDRFGENFIEASGFQCMAEILLKMRMLNLRFGEVPLVLRYDRKAGQSKMPVLETVLQYFFLARKVSRLEILHEERLG</sequence>
<name>A0A845KXF6_9FIRM</name>
<evidence type="ECO:0000313" key="2">
    <source>
        <dbReference type="EMBL" id="MZP28247.1"/>
    </source>
</evidence>
<keyword evidence="2" id="KW-0808">Transferase</keyword>
<dbReference type="InterPro" id="IPR029044">
    <property type="entry name" value="Nucleotide-diphossugar_trans"/>
</dbReference>
<accession>A0A845KXF6</accession>
<proteinExistence type="predicted"/>
<dbReference type="Pfam" id="PF00535">
    <property type="entry name" value="Glycos_transf_2"/>
    <property type="match status" value="1"/>
</dbReference>
<evidence type="ECO:0000313" key="3">
    <source>
        <dbReference type="Proteomes" id="UP000463470"/>
    </source>
</evidence>
<dbReference type="Proteomes" id="UP000463470">
    <property type="component" value="Unassembled WGS sequence"/>
</dbReference>
<dbReference type="Gene3D" id="3.90.550.10">
    <property type="entry name" value="Spore Coat Polysaccharide Biosynthesis Protein SpsA, Chain A"/>
    <property type="match status" value="1"/>
</dbReference>
<dbReference type="AlphaFoldDB" id="A0A845KXF6"/>
<dbReference type="CDD" id="cd04179">
    <property type="entry name" value="DPM_DPG-synthase_like"/>
    <property type="match status" value="1"/>
</dbReference>